<feature type="compositionally biased region" description="Polar residues" evidence="3">
    <location>
        <begin position="133"/>
        <end position="149"/>
    </location>
</feature>
<dbReference type="PROSITE" id="PS01319">
    <property type="entry name" value="RBFA"/>
    <property type="match status" value="1"/>
</dbReference>
<feature type="region of interest" description="Disordered" evidence="3">
    <location>
        <begin position="125"/>
        <end position="149"/>
    </location>
</feature>
<name>A0ABZ0S5I7_9GAMM</name>
<reference evidence="4 5" key="1">
    <citation type="journal article" date="2023" name="Microorganisms">
        <title>Thiorhodovibrio frisius and Trv. litoralis spp. nov., Two Novel Members from a Clade of Fastidious Purple Sulfur Bacteria That Exhibit Unique Red-Shifted Light-Harvesting Capabilities.</title>
        <authorList>
            <person name="Methner A."/>
            <person name="Kuzyk S.B."/>
            <person name="Petersen J."/>
            <person name="Bauer S."/>
            <person name="Brinkmann H."/>
            <person name="Sichau K."/>
            <person name="Wanner G."/>
            <person name="Wolf J."/>
            <person name="Neumann-Schaal M."/>
            <person name="Henke P."/>
            <person name="Tank M."/>
            <person name="Sproer C."/>
            <person name="Bunk B."/>
            <person name="Overmann J."/>
        </authorList>
    </citation>
    <scope>NUCLEOTIDE SEQUENCE [LARGE SCALE GENOMIC DNA]</scope>
    <source>
        <strain evidence="4 5">DSM 6702</strain>
    </source>
</reference>
<dbReference type="InterPro" id="IPR020053">
    <property type="entry name" value="Ribosome-bd_factorA_CS"/>
</dbReference>
<evidence type="ECO:0000256" key="1">
    <source>
        <dbReference type="ARBA" id="ARBA00022517"/>
    </source>
</evidence>
<dbReference type="PANTHER" id="PTHR33515">
    <property type="entry name" value="RIBOSOME-BINDING FACTOR A, CHLOROPLASTIC-RELATED"/>
    <property type="match status" value="1"/>
</dbReference>
<dbReference type="InterPro" id="IPR023799">
    <property type="entry name" value="RbfA_dom_sf"/>
</dbReference>
<dbReference type="HAMAP" id="MF_00003">
    <property type="entry name" value="RbfA"/>
    <property type="match status" value="1"/>
</dbReference>
<dbReference type="Pfam" id="PF02033">
    <property type="entry name" value="RBFA"/>
    <property type="match status" value="1"/>
</dbReference>
<evidence type="ECO:0000256" key="2">
    <source>
        <dbReference type="HAMAP-Rule" id="MF_00003"/>
    </source>
</evidence>
<evidence type="ECO:0000256" key="3">
    <source>
        <dbReference type="SAM" id="MobiDB-lite"/>
    </source>
</evidence>
<proteinExistence type="inferred from homology"/>
<dbReference type="SUPFAM" id="SSF89919">
    <property type="entry name" value="Ribosome-binding factor A, RbfA"/>
    <property type="match status" value="1"/>
</dbReference>
<dbReference type="RefSeq" id="WP_328986792.1">
    <property type="nucleotide sequence ID" value="NZ_CP121472.1"/>
</dbReference>
<sequence length="149" mass="16671">MTRDSGRDFQRSERVGAELMRSLTVILREQVKDPRLGSVTVQEVRVSRDLSHAKVYFTCFPLDEESAAREALLNGPLAGFLRHELARTERLRTIPQLHFVHDESIHHGEQLSALIDEAVAGISPEHQADADADTSSDLGMARPQNSRTE</sequence>
<comment type="subcellular location">
    <subcellularLocation>
        <location evidence="2">Cytoplasm</location>
    </subcellularLocation>
</comment>
<comment type="function">
    <text evidence="2">One of several proteins that assist in the late maturation steps of the functional core of the 30S ribosomal subunit. Associates with free 30S ribosomal subunits (but not with 30S subunits that are part of 70S ribosomes or polysomes). Required for efficient processing of 16S rRNA. May interact with the 5'-terminal helix region of 16S rRNA.</text>
</comment>
<dbReference type="InterPro" id="IPR015946">
    <property type="entry name" value="KH_dom-like_a/b"/>
</dbReference>
<dbReference type="EMBL" id="CP121472">
    <property type="protein sequence ID" value="WPL16247.1"/>
    <property type="molecule type" value="Genomic_DNA"/>
</dbReference>
<dbReference type="PANTHER" id="PTHR33515:SF1">
    <property type="entry name" value="RIBOSOME-BINDING FACTOR A, CHLOROPLASTIC-RELATED"/>
    <property type="match status" value="1"/>
</dbReference>
<accession>A0ABZ0S5I7</accession>
<comment type="subunit">
    <text evidence="2">Monomer. Binds 30S ribosomal subunits, but not 50S ribosomal subunits or 70S ribosomes.</text>
</comment>
<dbReference type="NCBIfam" id="TIGR00082">
    <property type="entry name" value="rbfA"/>
    <property type="match status" value="1"/>
</dbReference>
<evidence type="ECO:0000313" key="5">
    <source>
        <dbReference type="Proteomes" id="UP001432180"/>
    </source>
</evidence>
<comment type="similarity">
    <text evidence="2">Belongs to the RbfA family.</text>
</comment>
<keyword evidence="2" id="KW-0963">Cytoplasm</keyword>
<keyword evidence="5" id="KW-1185">Reference proteome</keyword>
<organism evidence="4 5">
    <name type="scientific">Thiorhodovibrio winogradskyi</name>
    <dbReference type="NCBI Taxonomy" id="77007"/>
    <lineage>
        <taxon>Bacteria</taxon>
        <taxon>Pseudomonadati</taxon>
        <taxon>Pseudomonadota</taxon>
        <taxon>Gammaproteobacteria</taxon>
        <taxon>Chromatiales</taxon>
        <taxon>Chromatiaceae</taxon>
        <taxon>Thiorhodovibrio</taxon>
    </lineage>
</organism>
<keyword evidence="1 2" id="KW-0690">Ribosome biogenesis</keyword>
<gene>
    <name evidence="2 4" type="primary">rbfA</name>
    <name evidence="4" type="ORF">Thiowin_01200</name>
</gene>
<dbReference type="Gene3D" id="3.30.300.20">
    <property type="match status" value="1"/>
</dbReference>
<dbReference type="Proteomes" id="UP001432180">
    <property type="component" value="Chromosome"/>
</dbReference>
<dbReference type="InterPro" id="IPR000238">
    <property type="entry name" value="RbfA"/>
</dbReference>
<evidence type="ECO:0000313" key="4">
    <source>
        <dbReference type="EMBL" id="WPL16247.1"/>
    </source>
</evidence>
<protein>
    <recommendedName>
        <fullName evidence="2">Ribosome-binding factor A</fullName>
    </recommendedName>
</protein>